<keyword evidence="3" id="KW-1185">Reference proteome</keyword>
<gene>
    <name evidence="2" type="ORF">FF36_05632</name>
</gene>
<protein>
    <submittedName>
        <fullName evidence="2">Uncharacterized protein</fullName>
    </submittedName>
</protein>
<dbReference type="RefSeq" id="WP_236705430.1">
    <property type="nucleotide sequence ID" value="NZ_JYFN01000072.1"/>
</dbReference>
<dbReference type="AlphaFoldDB" id="A0A0D8B716"/>
<reference evidence="2 3" key="2">
    <citation type="journal article" date="2016" name="Genome Announc.">
        <title>Permanent Draft Genome Sequences for Two Variants of Frankia sp. Strain CpI1, the First Frankia Strain Isolated from Root Nodules of Comptonia peregrina.</title>
        <authorList>
            <person name="Oshone R."/>
            <person name="Hurst S.G.IV."/>
            <person name="Abebe-Akele F."/>
            <person name="Simpson S."/>
            <person name="Morris K."/>
            <person name="Thomas W.K."/>
            <person name="Tisa L.S."/>
        </authorList>
    </citation>
    <scope>NUCLEOTIDE SEQUENCE [LARGE SCALE GENOMIC DNA]</scope>
    <source>
        <strain evidence="3">CpI1-S</strain>
    </source>
</reference>
<feature type="compositionally biased region" description="Polar residues" evidence="1">
    <location>
        <begin position="26"/>
        <end position="45"/>
    </location>
</feature>
<dbReference type="PATRIC" id="fig|1502723.3.peg.6244"/>
<organism evidence="2 3">
    <name type="scientific">Frankia torreyi</name>
    <dbReference type="NCBI Taxonomy" id="1856"/>
    <lineage>
        <taxon>Bacteria</taxon>
        <taxon>Bacillati</taxon>
        <taxon>Actinomycetota</taxon>
        <taxon>Actinomycetes</taxon>
        <taxon>Frankiales</taxon>
        <taxon>Frankiaceae</taxon>
        <taxon>Frankia</taxon>
    </lineage>
</organism>
<evidence type="ECO:0000313" key="3">
    <source>
        <dbReference type="Proteomes" id="UP000032545"/>
    </source>
</evidence>
<name>A0A0D8B716_9ACTN</name>
<accession>A0A0D8B716</accession>
<evidence type="ECO:0000313" key="2">
    <source>
        <dbReference type="EMBL" id="KJE20083.1"/>
    </source>
</evidence>
<sequence length="180" mass="18440" precursor="true">MIALLLSVTLLSACGGSSGGSGKNGVRTSSSAGTDTDSEYSGSCPTSGNTKAFAKTRFALHSGLALGAFHRYIYKPARNGGFAKGAPKRTRSFAKAAVAGAFTVHELKVAKRFALANPTLCNSVQSISDKFSSLTGKLKNGTATQADIDADENAFTAFQQGASSDGFGFKERKATVPGAA</sequence>
<dbReference type="EMBL" id="JYFN01000072">
    <property type="protein sequence ID" value="KJE20083.1"/>
    <property type="molecule type" value="Genomic_DNA"/>
</dbReference>
<comment type="caution">
    <text evidence="2">The sequence shown here is derived from an EMBL/GenBank/DDBJ whole genome shotgun (WGS) entry which is preliminary data.</text>
</comment>
<feature type="region of interest" description="Disordered" evidence="1">
    <location>
        <begin position="16"/>
        <end position="45"/>
    </location>
</feature>
<reference evidence="3" key="1">
    <citation type="submission" date="2015-02" db="EMBL/GenBank/DDBJ databases">
        <title>Draft Genome of Frankia sp. CpI1-S.</title>
        <authorList>
            <person name="Oshone R.T."/>
            <person name="Ngom M."/>
            <person name="Ghodhbane-Gtari F."/>
            <person name="Gtari M."/>
            <person name="Morris K."/>
            <person name="Thomas K."/>
            <person name="Sen A."/>
            <person name="Tisa L.S."/>
        </authorList>
    </citation>
    <scope>NUCLEOTIDE SEQUENCE [LARGE SCALE GENOMIC DNA]</scope>
    <source>
        <strain evidence="3">CpI1-S</strain>
    </source>
</reference>
<proteinExistence type="predicted"/>
<dbReference type="Proteomes" id="UP000032545">
    <property type="component" value="Unassembled WGS sequence"/>
</dbReference>
<evidence type="ECO:0000256" key="1">
    <source>
        <dbReference type="SAM" id="MobiDB-lite"/>
    </source>
</evidence>